<dbReference type="InterPro" id="IPR025966">
    <property type="entry name" value="OppC_N"/>
</dbReference>
<gene>
    <name evidence="9" type="ORF">GCM10011430_21300</name>
</gene>
<feature type="transmembrane region" description="Helical" evidence="7">
    <location>
        <begin position="161"/>
        <end position="189"/>
    </location>
</feature>
<dbReference type="PROSITE" id="PS50928">
    <property type="entry name" value="ABC_TM1"/>
    <property type="match status" value="1"/>
</dbReference>
<organism evidence="9 10">
    <name type="scientific">Oxalicibacterium solurbis</name>
    <dbReference type="NCBI Taxonomy" id="69280"/>
    <lineage>
        <taxon>Bacteria</taxon>
        <taxon>Pseudomonadati</taxon>
        <taxon>Pseudomonadota</taxon>
        <taxon>Betaproteobacteria</taxon>
        <taxon>Burkholderiales</taxon>
        <taxon>Oxalobacteraceae</taxon>
        <taxon>Oxalicibacterium</taxon>
    </lineage>
</organism>
<accession>A0A8J3AZG6</accession>
<dbReference type="Pfam" id="PF12911">
    <property type="entry name" value="OppC_N"/>
    <property type="match status" value="1"/>
</dbReference>
<evidence type="ECO:0000256" key="1">
    <source>
        <dbReference type="ARBA" id="ARBA00004651"/>
    </source>
</evidence>
<dbReference type="InterPro" id="IPR050366">
    <property type="entry name" value="BP-dependent_transpt_permease"/>
</dbReference>
<evidence type="ECO:0000256" key="2">
    <source>
        <dbReference type="ARBA" id="ARBA00022448"/>
    </source>
</evidence>
<protein>
    <submittedName>
        <fullName evidence="9">Peptide ABC transporter permease</fullName>
    </submittedName>
</protein>
<evidence type="ECO:0000259" key="8">
    <source>
        <dbReference type="PROSITE" id="PS50928"/>
    </source>
</evidence>
<feature type="transmembrane region" description="Helical" evidence="7">
    <location>
        <begin position="33"/>
        <end position="55"/>
    </location>
</feature>
<keyword evidence="3" id="KW-1003">Cell membrane</keyword>
<evidence type="ECO:0000256" key="7">
    <source>
        <dbReference type="RuleBase" id="RU363032"/>
    </source>
</evidence>
<dbReference type="PANTHER" id="PTHR43386:SF26">
    <property type="entry name" value="ABC TRANSPORTER PERMEASE PROTEIN"/>
    <property type="match status" value="1"/>
</dbReference>
<dbReference type="EMBL" id="BMDP01000003">
    <property type="protein sequence ID" value="GGI54956.1"/>
    <property type="molecule type" value="Genomic_DNA"/>
</dbReference>
<comment type="subcellular location">
    <subcellularLocation>
        <location evidence="1 7">Cell membrane</location>
        <topology evidence="1 7">Multi-pass membrane protein</topology>
    </subcellularLocation>
</comment>
<dbReference type="SUPFAM" id="SSF161098">
    <property type="entry name" value="MetI-like"/>
    <property type="match status" value="1"/>
</dbReference>
<feature type="domain" description="ABC transmembrane type-1" evidence="8">
    <location>
        <begin position="112"/>
        <end position="302"/>
    </location>
</feature>
<keyword evidence="2 7" id="KW-0813">Transport</keyword>
<dbReference type="AlphaFoldDB" id="A0A8J3AZG6"/>
<sequence length="316" mass="33594">MEETITLLAQETTHAPPESPLQRFLRNYLASRIALCGSVLLIAIVLAAIFAPWLAPQNPYDLSQVDILDARLPPGAQASANASMNNAHGSMTYLLGTDEQGRDMLSAILYGLRISVTVGVASTIVALAIGLVLGLIAGYAGGRVDAFIMRIADLQLAFPPILVALILLALMGPGIGKIIVALIAVQWAYYARTARGAALVERQKEYIEAARGLGLSSLRIAFRHLLPNCLPPVIAIAALQIASAISLEATLSFLGLGLPVTEPSLGLLIANGFEYLLSGRYWISLFPGIALVVTVVAINLVADQLRDVLNPRLQTQ</sequence>
<evidence type="ECO:0000313" key="9">
    <source>
        <dbReference type="EMBL" id="GGI54956.1"/>
    </source>
</evidence>
<comment type="similarity">
    <text evidence="7">Belongs to the binding-protein-dependent transport system permease family.</text>
</comment>
<keyword evidence="4 7" id="KW-0812">Transmembrane</keyword>
<reference evidence="9" key="2">
    <citation type="submission" date="2020-09" db="EMBL/GenBank/DDBJ databases">
        <authorList>
            <person name="Sun Q."/>
            <person name="Sedlacek I."/>
        </authorList>
    </citation>
    <scope>NUCLEOTIDE SEQUENCE</scope>
    <source>
        <strain evidence="9">CCM 7664</strain>
    </source>
</reference>
<evidence type="ECO:0000256" key="6">
    <source>
        <dbReference type="ARBA" id="ARBA00023136"/>
    </source>
</evidence>
<dbReference type="Proteomes" id="UP000627205">
    <property type="component" value="Unassembled WGS sequence"/>
</dbReference>
<dbReference type="Gene3D" id="1.10.3720.10">
    <property type="entry name" value="MetI-like"/>
    <property type="match status" value="1"/>
</dbReference>
<keyword evidence="10" id="KW-1185">Reference proteome</keyword>
<dbReference type="RefSeq" id="WP_188421564.1">
    <property type="nucleotide sequence ID" value="NZ_BMDP01000003.1"/>
</dbReference>
<dbReference type="InterPro" id="IPR000515">
    <property type="entry name" value="MetI-like"/>
</dbReference>
<evidence type="ECO:0000256" key="4">
    <source>
        <dbReference type="ARBA" id="ARBA00022692"/>
    </source>
</evidence>
<dbReference type="InterPro" id="IPR035906">
    <property type="entry name" value="MetI-like_sf"/>
</dbReference>
<keyword evidence="6 7" id="KW-0472">Membrane</keyword>
<proteinExistence type="inferred from homology"/>
<reference evidence="9" key="1">
    <citation type="journal article" date="2014" name="Int. J. Syst. Evol. Microbiol.">
        <title>Complete genome sequence of Corynebacterium casei LMG S-19264T (=DSM 44701T), isolated from a smear-ripened cheese.</title>
        <authorList>
            <consortium name="US DOE Joint Genome Institute (JGI-PGF)"/>
            <person name="Walter F."/>
            <person name="Albersmeier A."/>
            <person name="Kalinowski J."/>
            <person name="Ruckert C."/>
        </authorList>
    </citation>
    <scope>NUCLEOTIDE SEQUENCE</scope>
    <source>
        <strain evidence="9">CCM 7664</strain>
    </source>
</reference>
<dbReference type="GO" id="GO:0055085">
    <property type="term" value="P:transmembrane transport"/>
    <property type="evidence" value="ECO:0007669"/>
    <property type="project" value="InterPro"/>
</dbReference>
<evidence type="ECO:0000256" key="3">
    <source>
        <dbReference type="ARBA" id="ARBA00022475"/>
    </source>
</evidence>
<dbReference type="CDD" id="cd06261">
    <property type="entry name" value="TM_PBP2"/>
    <property type="match status" value="1"/>
</dbReference>
<keyword evidence="5 7" id="KW-1133">Transmembrane helix</keyword>
<name>A0A8J3AZG6_9BURK</name>
<dbReference type="Pfam" id="PF00528">
    <property type="entry name" value="BPD_transp_1"/>
    <property type="match status" value="1"/>
</dbReference>
<evidence type="ECO:0000256" key="5">
    <source>
        <dbReference type="ARBA" id="ARBA00022989"/>
    </source>
</evidence>
<evidence type="ECO:0000313" key="10">
    <source>
        <dbReference type="Proteomes" id="UP000627205"/>
    </source>
</evidence>
<comment type="caution">
    <text evidence="9">The sequence shown here is derived from an EMBL/GenBank/DDBJ whole genome shotgun (WGS) entry which is preliminary data.</text>
</comment>
<dbReference type="PANTHER" id="PTHR43386">
    <property type="entry name" value="OLIGOPEPTIDE TRANSPORT SYSTEM PERMEASE PROTEIN APPC"/>
    <property type="match status" value="1"/>
</dbReference>
<feature type="transmembrane region" description="Helical" evidence="7">
    <location>
        <begin position="281"/>
        <end position="302"/>
    </location>
</feature>
<dbReference type="GO" id="GO:0005886">
    <property type="term" value="C:plasma membrane"/>
    <property type="evidence" value="ECO:0007669"/>
    <property type="project" value="UniProtKB-SubCell"/>
</dbReference>
<feature type="transmembrane region" description="Helical" evidence="7">
    <location>
        <begin position="114"/>
        <end position="140"/>
    </location>
</feature>